<keyword evidence="1" id="KW-0472">Membrane</keyword>
<comment type="caution">
    <text evidence="2">The sequence shown here is derived from an EMBL/GenBank/DDBJ whole genome shotgun (WGS) entry which is preliminary data.</text>
</comment>
<keyword evidence="1" id="KW-1133">Transmembrane helix</keyword>
<evidence type="ECO:0000313" key="2">
    <source>
        <dbReference type="EMBL" id="KAK8524706.1"/>
    </source>
</evidence>
<evidence type="ECO:0000256" key="1">
    <source>
        <dbReference type="SAM" id="Phobius"/>
    </source>
</evidence>
<dbReference type="PANTHER" id="PTHR36063:SF3">
    <property type="entry name" value="PROTEIN, PUTATIVE-RELATED"/>
    <property type="match status" value="1"/>
</dbReference>
<feature type="transmembrane region" description="Helical" evidence="1">
    <location>
        <begin position="44"/>
        <end position="63"/>
    </location>
</feature>
<organism evidence="2 3">
    <name type="scientific">Hibiscus sabdariffa</name>
    <name type="common">roselle</name>
    <dbReference type="NCBI Taxonomy" id="183260"/>
    <lineage>
        <taxon>Eukaryota</taxon>
        <taxon>Viridiplantae</taxon>
        <taxon>Streptophyta</taxon>
        <taxon>Embryophyta</taxon>
        <taxon>Tracheophyta</taxon>
        <taxon>Spermatophyta</taxon>
        <taxon>Magnoliopsida</taxon>
        <taxon>eudicotyledons</taxon>
        <taxon>Gunneridae</taxon>
        <taxon>Pentapetalae</taxon>
        <taxon>rosids</taxon>
        <taxon>malvids</taxon>
        <taxon>Malvales</taxon>
        <taxon>Malvaceae</taxon>
        <taxon>Malvoideae</taxon>
        <taxon>Hibiscus</taxon>
    </lineage>
</organism>
<dbReference type="Proteomes" id="UP001472677">
    <property type="component" value="Unassembled WGS sequence"/>
</dbReference>
<dbReference type="PANTHER" id="PTHR36063">
    <property type="entry name" value="ARABIDOPSIS THALIANA GENOMIC DNA, CHROMOSOME 5, P1 CLONE:MOK16"/>
    <property type="match status" value="1"/>
</dbReference>
<sequence length="78" mass="8887">MVKDVRYMQELGEVAPPLVITHCSPKICPRLDSIPEEEVGDVEALKMFFVLPVLLSLSVYVFLHGQRTNMWLKLGNMI</sequence>
<keyword evidence="3" id="KW-1185">Reference proteome</keyword>
<protein>
    <submittedName>
        <fullName evidence="2">Uncharacterized protein</fullName>
    </submittedName>
</protein>
<dbReference type="EMBL" id="JBBPBM010000041">
    <property type="protein sequence ID" value="KAK8524706.1"/>
    <property type="molecule type" value="Genomic_DNA"/>
</dbReference>
<keyword evidence="1" id="KW-0812">Transmembrane</keyword>
<accession>A0ABR2CWH7</accession>
<gene>
    <name evidence="2" type="ORF">V6N12_029564</name>
</gene>
<evidence type="ECO:0000313" key="3">
    <source>
        <dbReference type="Proteomes" id="UP001472677"/>
    </source>
</evidence>
<proteinExistence type="predicted"/>
<name>A0ABR2CWH7_9ROSI</name>
<reference evidence="2 3" key="1">
    <citation type="journal article" date="2024" name="G3 (Bethesda)">
        <title>Genome assembly of Hibiscus sabdariffa L. provides insights into metabolisms of medicinal natural products.</title>
        <authorList>
            <person name="Kim T."/>
        </authorList>
    </citation>
    <scope>NUCLEOTIDE SEQUENCE [LARGE SCALE GENOMIC DNA]</scope>
    <source>
        <strain evidence="2">TK-2024</strain>
        <tissue evidence="2">Old leaves</tissue>
    </source>
</reference>